<evidence type="ECO:0000256" key="3">
    <source>
        <dbReference type="SAM" id="MobiDB-lite"/>
    </source>
</evidence>
<evidence type="ECO:0000256" key="2">
    <source>
        <dbReference type="ARBA" id="ARBA00022801"/>
    </source>
</evidence>
<evidence type="ECO:0000256" key="1">
    <source>
        <dbReference type="ARBA" id="ARBA00022729"/>
    </source>
</evidence>
<proteinExistence type="predicted"/>
<feature type="compositionally biased region" description="Basic and acidic residues" evidence="3">
    <location>
        <begin position="161"/>
        <end position="171"/>
    </location>
</feature>
<keyword evidence="1" id="KW-0732">Signal</keyword>
<evidence type="ECO:0000313" key="6">
    <source>
        <dbReference type="WBParaSite" id="scaffold8390_cov171.g13011"/>
    </source>
</evidence>
<dbReference type="AlphaFoldDB" id="A0A915N4Z6"/>
<feature type="compositionally biased region" description="Basic residues" evidence="3">
    <location>
        <begin position="179"/>
        <end position="197"/>
    </location>
</feature>
<feature type="transmembrane region" description="Helical" evidence="4">
    <location>
        <begin position="13"/>
        <end position="33"/>
    </location>
</feature>
<dbReference type="InterPro" id="IPR051558">
    <property type="entry name" value="Metallophosphoesterase_PAP"/>
</dbReference>
<organism evidence="5 6">
    <name type="scientific">Meloidogyne javanica</name>
    <name type="common">Root-knot nematode worm</name>
    <dbReference type="NCBI Taxonomy" id="6303"/>
    <lineage>
        <taxon>Eukaryota</taxon>
        <taxon>Metazoa</taxon>
        <taxon>Ecdysozoa</taxon>
        <taxon>Nematoda</taxon>
        <taxon>Chromadorea</taxon>
        <taxon>Rhabditida</taxon>
        <taxon>Tylenchina</taxon>
        <taxon>Tylenchomorpha</taxon>
        <taxon>Tylenchoidea</taxon>
        <taxon>Meloidogynidae</taxon>
        <taxon>Meloidogyninae</taxon>
        <taxon>Meloidogyne</taxon>
        <taxon>Meloidogyne incognita group</taxon>
    </lineage>
</organism>
<evidence type="ECO:0000256" key="4">
    <source>
        <dbReference type="SAM" id="Phobius"/>
    </source>
</evidence>
<accession>A0A915N4Z6</accession>
<reference evidence="6" key="1">
    <citation type="submission" date="2022-11" db="UniProtKB">
        <authorList>
            <consortium name="WormBaseParasite"/>
        </authorList>
    </citation>
    <scope>IDENTIFICATION</scope>
</reference>
<dbReference type="InterPro" id="IPR029052">
    <property type="entry name" value="Metallo-depent_PP-like"/>
</dbReference>
<keyword evidence="4" id="KW-0472">Membrane</keyword>
<dbReference type="PANTHER" id="PTHR10161">
    <property type="entry name" value="TARTRATE-RESISTANT ACID PHOSPHATASE TYPE 5"/>
    <property type="match status" value="1"/>
</dbReference>
<dbReference type="Gene3D" id="3.60.21.10">
    <property type="match status" value="2"/>
</dbReference>
<sequence>MLYYPNWHVVAKYLFKLVLFATMIALTSSFYHFENIYPQKYDNGDQVYFEWDYEDRPSLDFYLVGDIGGMEILDEEKNPIDHAPSKGQFMVAERMEELIGTPYLFGEEFFPEFVLSLGDNFYDSGISFDDADERFDKTFYKAYLGIGLQWITLAGNNDYKVPKNDQNKNENEQEISNGGKHKNMEHHKKEKKKKAGNKKNQEQEKKRIEKEEKNVNFEKARGRVLAQMKHTENSISNICAYLAGHEHSLKYIQIPESETFIFNQIVSGAATKMENCLQEKHVLSNYKDDYEDKIINMTPYFRICHPAGLNETQFKENQKILKKEWTEKRILEEEIKEIEQIKEDQVVPEQLVNEYWRKKAELKELEKQLDADTFVNGGFVAVKIDINFARFSFETVGENELKSRVGRKIVTGKQNHLGVVKIPNRLIGN</sequence>
<protein>
    <submittedName>
        <fullName evidence="6">Calcineurin-like phosphoesterase domain-containing protein</fullName>
    </submittedName>
</protein>
<dbReference type="Proteomes" id="UP000887561">
    <property type="component" value="Unplaced"/>
</dbReference>
<dbReference type="GO" id="GO:0016787">
    <property type="term" value="F:hydrolase activity"/>
    <property type="evidence" value="ECO:0007669"/>
    <property type="project" value="UniProtKB-KW"/>
</dbReference>
<name>A0A915N4Z6_MELJA</name>
<dbReference type="PANTHER" id="PTHR10161:SF14">
    <property type="entry name" value="TARTRATE-RESISTANT ACID PHOSPHATASE TYPE 5"/>
    <property type="match status" value="1"/>
</dbReference>
<dbReference type="SUPFAM" id="SSF56300">
    <property type="entry name" value="Metallo-dependent phosphatases"/>
    <property type="match status" value="1"/>
</dbReference>
<keyword evidence="5" id="KW-1185">Reference proteome</keyword>
<keyword evidence="2" id="KW-0378">Hydrolase</keyword>
<evidence type="ECO:0000313" key="5">
    <source>
        <dbReference type="Proteomes" id="UP000887561"/>
    </source>
</evidence>
<feature type="region of interest" description="Disordered" evidence="3">
    <location>
        <begin position="161"/>
        <end position="214"/>
    </location>
</feature>
<keyword evidence="4" id="KW-0812">Transmembrane</keyword>
<dbReference type="WBParaSite" id="scaffold8390_cov171.g13011">
    <property type="protein sequence ID" value="scaffold8390_cov171.g13011"/>
    <property type="gene ID" value="scaffold8390_cov171.g13011"/>
</dbReference>
<feature type="compositionally biased region" description="Basic and acidic residues" evidence="3">
    <location>
        <begin position="199"/>
        <end position="214"/>
    </location>
</feature>
<keyword evidence="4" id="KW-1133">Transmembrane helix</keyword>